<dbReference type="GO" id="GO:0000463">
    <property type="term" value="P:maturation of LSU-rRNA from tricistronic rRNA transcript (SSU-rRNA, 5.8S rRNA, LSU-rRNA)"/>
    <property type="evidence" value="ECO:0007669"/>
    <property type="project" value="UniProtKB-UniRule"/>
</dbReference>
<evidence type="ECO:0000256" key="3">
    <source>
        <dbReference type="ARBA" id="ARBA00022574"/>
    </source>
</evidence>
<dbReference type="GO" id="GO:0043021">
    <property type="term" value="F:ribonucleoprotein complex binding"/>
    <property type="evidence" value="ECO:0007669"/>
    <property type="project" value="UniProtKB-UniRule"/>
</dbReference>
<feature type="repeat" description="WD" evidence="6">
    <location>
        <begin position="366"/>
        <end position="388"/>
    </location>
</feature>
<dbReference type="PANTHER" id="PTHR19855:SF11">
    <property type="entry name" value="RIBOSOME BIOGENESIS PROTEIN WDR12"/>
    <property type="match status" value="1"/>
</dbReference>
<gene>
    <name evidence="5" type="primary">YTM1</name>
    <name evidence="8" type="ORF">HYQ45_014954</name>
</gene>
<evidence type="ECO:0000313" key="8">
    <source>
        <dbReference type="EMBL" id="KAG7119570.1"/>
    </source>
</evidence>
<dbReference type="GO" id="GO:0030687">
    <property type="term" value="C:preribosome, large subunit precursor"/>
    <property type="evidence" value="ECO:0007669"/>
    <property type="project" value="UniProtKB-UniRule"/>
</dbReference>
<keyword evidence="4" id="KW-0677">Repeat</keyword>
<keyword evidence="1 5" id="KW-0690">Ribosome biogenesis</keyword>
<evidence type="ECO:0000256" key="6">
    <source>
        <dbReference type="PROSITE-ProRule" id="PRU00221"/>
    </source>
</evidence>
<dbReference type="HAMAP" id="MF_03029">
    <property type="entry name" value="WDR12"/>
    <property type="match status" value="1"/>
</dbReference>
<feature type="domain" description="NLE" evidence="7">
    <location>
        <begin position="8"/>
        <end position="74"/>
    </location>
</feature>
<keyword evidence="2 5" id="KW-0698">rRNA processing</keyword>
<dbReference type="PROSITE" id="PS50082">
    <property type="entry name" value="WD_REPEATS_2"/>
    <property type="match status" value="3"/>
</dbReference>
<evidence type="ECO:0000256" key="2">
    <source>
        <dbReference type="ARBA" id="ARBA00022552"/>
    </source>
</evidence>
<dbReference type="Proteomes" id="UP000689129">
    <property type="component" value="Unassembled WGS sequence"/>
</dbReference>
<comment type="similarity">
    <text evidence="5">Belongs to the WD repeat WDR12/YTM1 family.</text>
</comment>
<dbReference type="InterPro" id="IPR012972">
    <property type="entry name" value="NLE"/>
</dbReference>
<dbReference type="InterPro" id="IPR028599">
    <property type="entry name" value="WDR12/Ytm1"/>
</dbReference>
<evidence type="ECO:0000256" key="1">
    <source>
        <dbReference type="ARBA" id="ARBA00022517"/>
    </source>
</evidence>
<dbReference type="InterPro" id="IPR001680">
    <property type="entry name" value="WD40_rpt"/>
</dbReference>
<evidence type="ECO:0000256" key="4">
    <source>
        <dbReference type="ARBA" id="ARBA00022737"/>
    </source>
</evidence>
<dbReference type="AlphaFoldDB" id="A0A8I2Z7G9"/>
<reference evidence="8" key="1">
    <citation type="journal article" date="2021" name="Mol. Plant Pathol.">
        <title>A 20-kb lineage-specific genomic region tames virulence in pathogenic amphidiploid Verticillium longisporum.</title>
        <authorList>
            <person name="Harting R."/>
            <person name="Starke J."/>
            <person name="Kusch H."/>
            <person name="Poggeler S."/>
            <person name="Maurus I."/>
            <person name="Schluter R."/>
            <person name="Landesfeind M."/>
            <person name="Bulla I."/>
            <person name="Nowrousian M."/>
            <person name="de Jonge R."/>
            <person name="Stahlhut G."/>
            <person name="Hoff K.J."/>
            <person name="Asshauer K.P."/>
            <person name="Thurmer A."/>
            <person name="Stanke M."/>
            <person name="Daniel R."/>
            <person name="Morgenstern B."/>
            <person name="Thomma B.P.H.J."/>
            <person name="Kronstad J.W."/>
            <person name="Braus-Stromeyer S.A."/>
            <person name="Braus G.H."/>
        </authorList>
    </citation>
    <scope>NUCLEOTIDE SEQUENCE</scope>
    <source>
        <strain evidence="8">Vl32</strain>
    </source>
</reference>
<protein>
    <recommendedName>
        <fullName evidence="5">Ribosome biogenesis protein YTM1</fullName>
    </recommendedName>
</protein>
<proteinExistence type="inferred from homology"/>
<dbReference type="PANTHER" id="PTHR19855">
    <property type="entry name" value="WD40 REPEAT PROTEIN 12, 37"/>
    <property type="match status" value="1"/>
</dbReference>
<feature type="repeat" description="WD" evidence="6">
    <location>
        <begin position="135"/>
        <end position="148"/>
    </location>
</feature>
<dbReference type="PROSITE" id="PS50294">
    <property type="entry name" value="WD_REPEATS_REGION"/>
    <property type="match status" value="1"/>
</dbReference>
<evidence type="ECO:0000259" key="7">
    <source>
        <dbReference type="Pfam" id="PF08154"/>
    </source>
</evidence>
<comment type="subunit">
    <text evidence="5">Component of the NOP7 complex, composed of ERB1, NOP7 and YTM1. Within the NOP7 complex ERB1 appears to interact directly with NOP7 and YTM1. The NOP7 complex also associates with the 66S pre-ribosome.</text>
</comment>
<keyword evidence="3 6" id="KW-0853">WD repeat</keyword>
<dbReference type="Pfam" id="PF08154">
    <property type="entry name" value="NLE"/>
    <property type="match status" value="1"/>
</dbReference>
<dbReference type="GO" id="GO:0000466">
    <property type="term" value="P:maturation of 5.8S rRNA from tricistronic rRNA transcript (SSU-rRNA, 5.8S rRNA, LSU-rRNA)"/>
    <property type="evidence" value="ECO:0007669"/>
    <property type="project" value="UniProtKB-UniRule"/>
</dbReference>
<evidence type="ECO:0000256" key="5">
    <source>
        <dbReference type="HAMAP-Rule" id="MF_03029"/>
    </source>
</evidence>
<dbReference type="SMART" id="SM00320">
    <property type="entry name" value="WD40"/>
    <property type="match status" value="6"/>
</dbReference>
<accession>A0A8I2Z7G9</accession>
<comment type="caution">
    <text evidence="8">The sequence shown here is derived from an EMBL/GenBank/DDBJ whole genome shotgun (WGS) entry which is preliminary data.</text>
</comment>
<sequence>MESTAAQVKVNFTTTHEDLQLPENKRQLLVPSDIKRYGLSRILNSESMLNTSAPVPLDFLVNGTFLRTTLEEYLQTEGLSSETTVTLQYVRSLLPPTYEASFQHDDWVASVDVLSATSAAGRWSGDDLIQGQDRILSASYDGLVRIWDGSGSALATSAAARGGGHAKMLTSAKFLSATQIASAGLDQKVVVWKYTEAADRLSGELKPTLELHGHKQKINSLAAHGPSKRLLTASNDGTVGLWLASKKAADADAEDIPATHTAKRARVASSVTVPQKAPLALIAAHGDAAATAAAFHPTDATVAYSASTDHTLRTLDLTTARVVSTLTTLHPLLALAPLPRSAHALVAAASAARHVTLLAPDNDYSLVSASHDGTCKVWDLRSVRPATRDEGGAAAGGGSVCEPVYTVARESLGGRRAPLGGEGVKVFDVAWDATWGIVSGGEDKKVQINRGRDLLAQ</sequence>
<feature type="repeat" description="WD" evidence="6">
    <location>
        <begin position="211"/>
        <end position="242"/>
    </location>
</feature>
<name>A0A8I2Z7G9_VERLO</name>
<keyword evidence="5" id="KW-0539">Nucleus</keyword>
<dbReference type="GO" id="GO:0070545">
    <property type="term" value="C:PeBoW complex"/>
    <property type="evidence" value="ECO:0007669"/>
    <property type="project" value="TreeGrafter"/>
</dbReference>
<comment type="function">
    <text evidence="5">Component of the NOP7 complex, which is required for maturation of the 25S and 5.8S ribosomal RNAs and formation of the 60S ribosome.</text>
</comment>
<comment type="subcellular location">
    <subcellularLocation>
        <location evidence="5">Nucleus</location>
        <location evidence="5">Nucleolus</location>
    </subcellularLocation>
    <subcellularLocation>
        <location evidence="5">Nucleus</location>
        <location evidence="5">Nucleoplasm</location>
    </subcellularLocation>
</comment>
<evidence type="ECO:0000313" key="9">
    <source>
        <dbReference type="Proteomes" id="UP000689129"/>
    </source>
</evidence>
<dbReference type="GO" id="GO:0005654">
    <property type="term" value="C:nucleoplasm"/>
    <property type="evidence" value="ECO:0007669"/>
    <property type="project" value="UniProtKB-SubCell"/>
</dbReference>
<dbReference type="EMBL" id="JAEMWZ010000396">
    <property type="protein sequence ID" value="KAG7119570.1"/>
    <property type="molecule type" value="Genomic_DNA"/>
</dbReference>
<dbReference type="Pfam" id="PF00400">
    <property type="entry name" value="WD40"/>
    <property type="match status" value="3"/>
</dbReference>
<dbReference type="OrthoDB" id="10251381at2759"/>
<organism evidence="8 9">
    <name type="scientific">Verticillium longisporum</name>
    <name type="common">Verticillium dahliae var. longisporum</name>
    <dbReference type="NCBI Taxonomy" id="100787"/>
    <lineage>
        <taxon>Eukaryota</taxon>
        <taxon>Fungi</taxon>
        <taxon>Dikarya</taxon>
        <taxon>Ascomycota</taxon>
        <taxon>Pezizomycotina</taxon>
        <taxon>Sordariomycetes</taxon>
        <taxon>Hypocreomycetidae</taxon>
        <taxon>Glomerellales</taxon>
        <taxon>Plectosphaerellaceae</taxon>
        <taxon>Verticillium</taxon>
    </lineage>
</organism>